<dbReference type="Proteomes" id="UP000799444">
    <property type="component" value="Unassembled WGS sequence"/>
</dbReference>
<evidence type="ECO:0000256" key="1">
    <source>
        <dbReference type="SAM" id="MobiDB-lite"/>
    </source>
</evidence>
<proteinExistence type="predicted"/>
<organism evidence="2 3">
    <name type="scientific">Polyplosphaeria fusca</name>
    <dbReference type="NCBI Taxonomy" id="682080"/>
    <lineage>
        <taxon>Eukaryota</taxon>
        <taxon>Fungi</taxon>
        <taxon>Dikarya</taxon>
        <taxon>Ascomycota</taxon>
        <taxon>Pezizomycotina</taxon>
        <taxon>Dothideomycetes</taxon>
        <taxon>Pleosporomycetidae</taxon>
        <taxon>Pleosporales</taxon>
        <taxon>Tetraplosphaeriaceae</taxon>
        <taxon>Polyplosphaeria</taxon>
    </lineage>
</organism>
<gene>
    <name evidence="2" type="ORF">EJ04DRAFT_516312</name>
</gene>
<evidence type="ECO:0000313" key="2">
    <source>
        <dbReference type="EMBL" id="KAF2728923.1"/>
    </source>
</evidence>
<reference evidence="2" key="1">
    <citation type="journal article" date="2020" name="Stud. Mycol.">
        <title>101 Dothideomycetes genomes: a test case for predicting lifestyles and emergence of pathogens.</title>
        <authorList>
            <person name="Haridas S."/>
            <person name="Albert R."/>
            <person name="Binder M."/>
            <person name="Bloem J."/>
            <person name="Labutti K."/>
            <person name="Salamov A."/>
            <person name="Andreopoulos B."/>
            <person name="Baker S."/>
            <person name="Barry K."/>
            <person name="Bills G."/>
            <person name="Bluhm B."/>
            <person name="Cannon C."/>
            <person name="Castanera R."/>
            <person name="Culley D."/>
            <person name="Daum C."/>
            <person name="Ezra D."/>
            <person name="Gonzalez J."/>
            <person name="Henrissat B."/>
            <person name="Kuo A."/>
            <person name="Liang C."/>
            <person name="Lipzen A."/>
            <person name="Lutzoni F."/>
            <person name="Magnuson J."/>
            <person name="Mondo S."/>
            <person name="Nolan M."/>
            <person name="Ohm R."/>
            <person name="Pangilinan J."/>
            <person name="Park H.-J."/>
            <person name="Ramirez L."/>
            <person name="Alfaro M."/>
            <person name="Sun H."/>
            <person name="Tritt A."/>
            <person name="Yoshinaga Y."/>
            <person name="Zwiers L.-H."/>
            <person name="Turgeon B."/>
            <person name="Goodwin S."/>
            <person name="Spatafora J."/>
            <person name="Crous P."/>
            <person name="Grigoriev I."/>
        </authorList>
    </citation>
    <scope>NUCLEOTIDE SEQUENCE</scope>
    <source>
        <strain evidence="2">CBS 125425</strain>
    </source>
</reference>
<protein>
    <submittedName>
        <fullName evidence="2">Uncharacterized protein</fullName>
    </submittedName>
</protein>
<sequence>MTLLPSFPRNTPRIQGRVSRCPLVQLVQPLPCDTQGHPRTRSLPALPATPTDRHPSPIRSRQSHVADLSNGRRRIASLNGTMLSVPEPS</sequence>
<accession>A0A9P4UXJ7</accession>
<dbReference type="AlphaFoldDB" id="A0A9P4UXJ7"/>
<keyword evidence="3" id="KW-1185">Reference proteome</keyword>
<dbReference type="EMBL" id="ML996262">
    <property type="protein sequence ID" value="KAF2728923.1"/>
    <property type="molecule type" value="Genomic_DNA"/>
</dbReference>
<feature type="region of interest" description="Disordered" evidence="1">
    <location>
        <begin position="30"/>
        <end position="89"/>
    </location>
</feature>
<comment type="caution">
    <text evidence="2">The sequence shown here is derived from an EMBL/GenBank/DDBJ whole genome shotgun (WGS) entry which is preliminary data.</text>
</comment>
<name>A0A9P4UXJ7_9PLEO</name>
<evidence type="ECO:0000313" key="3">
    <source>
        <dbReference type="Proteomes" id="UP000799444"/>
    </source>
</evidence>